<dbReference type="Pfam" id="PF13732">
    <property type="entry name" value="DrrA1-3_C"/>
    <property type="match status" value="1"/>
</dbReference>
<dbReference type="PANTHER" id="PTHR43335:SF4">
    <property type="entry name" value="ABC TRANSPORTER, ATP-BINDING PROTEIN"/>
    <property type="match status" value="1"/>
</dbReference>
<dbReference type="EMBL" id="AOLN01000010">
    <property type="protein sequence ID" value="ELZ95852.1"/>
    <property type="molecule type" value="Genomic_DNA"/>
</dbReference>
<accession>M0IIH5</accession>
<evidence type="ECO:0000256" key="4">
    <source>
        <dbReference type="ARBA" id="ARBA00022840"/>
    </source>
</evidence>
<dbReference type="SUPFAM" id="SSF52540">
    <property type="entry name" value="P-loop containing nucleoside triphosphate hydrolases"/>
    <property type="match status" value="1"/>
</dbReference>
<name>M0IIH5_9EURY</name>
<keyword evidence="2" id="KW-0813">Transport</keyword>
<evidence type="ECO:0000313" key="6">
    <source>
        <dbReference type="EMBL" id="ELZ95852.1"/>
    </source>
</evidence>
<comment type="similarity">
    <text evidence="1">Belongs to the ABC transporter superfamily.</text>
</comment>
<dbReference type="Gene3D" id="3.40.50.300">
    <property type="entry name" value="P-loop containing nucleotide triphosphate hydrolases"/>
    <property type="match status" value="1"/>
</dbReference>
<reference evidence="6 7" key="1">
    <citation type="journal article" date="2014" name="PLoS Genet.">
        <title>Phylogenetically driven sequencing of extremely halophilic archaea reveals strategies for static and dynamic osmo-response.</title>
        <authorList>
            <person name="Becker E.A."/>
            <person name="Seitzer P.M."/>
            <person name="Tritt A."/>
            <person name="Larsen D."/>
            <person name="Krusor M."/>
            <person name="Yao A.I."/>
            <person name="Wu D."/>
            <person name="Madern D."/>
            <person name="Eisen J.A."/>
            <person name="Darling A.E."/>
            <person name="Facciotti M.T."/>
        </authorList>
    </citation>
    <scope>NUCLEOTIDE SEQUENCE [LARGE SCALE GENOMIC DNA]</scope>
    <source>
        <strain evidence="6 7">ATCC BAA-1512</strain>
    </source>
</reference>
<comment type="caution">
    <text evidence="6">The sequence shown here is derived from an EMBL/GenBank/DDBJ whole genome shotgun (WGS) entry which is preliminary data.</text>
</comment>
<evidence type="ECO:0000256" key="1">
    <source>
        <dbReference type="ARBA" id="ARBA00005417"/>
    </source>
</evidence>
<evidence type="ECO:0000256" key="3">
    <source>
        <dbReference type="ARBA" id="ARBA00022741"/>
    </source>
</evidence>
<dbReference type="STRING" id="662479.C440_06167"/>
<protein>
    <submittedName>
        <fullName evidence="6">ABC-type multidrug transport system, ATPase component</fullName>
    </submittedName>
</protein>
<gene>
    <name evidence="6" type="ORF">C440_06167</name>
</gene>
<evidence type="ECO:0000259" key="5">
    <source>
        <dbReference type="Pfam" id="PF13732"/>
    </source>
</evidence>
<sequence length="158" mass="17362">MALIGRPPILILDEPFTGLDPDGAQLVRDVVMRERSRGTTTLFSSHILGQVETLCDEIGIISQGTLVAEGSMAGLQKKGELLTHTTFKIQDQTDDAIDLLDSLEIVENVSNTGSTIVVDHDSESSHLDLVRQLQKNEIKITDATIQTPTVEDIYREFT</sequence>
<dbReference type="AlphaFoldDB" id="M0IIH5"/>
<dbReference type="InterPro" id="IPR025302">
    <property type="entry name" value="DrrA1/2-like_C"/>
</dbReference>
<proteinExistence type="inferred from homology"/>
<organism evidence="6 7">
    <name type="scientific">Haloferax mucosum ATCC BAA-1512</name>
    <dbReference type="NCBI Taxonomy" id="662479"/>
    <lineage>
        <taxon>Archaea</taxon>
        <taxon>Methanobacteriati</taxon>
        <taxon>Methanobacteriota</taxon>
        <taxon>Stenosarchaea group</taxon>
        <taxon>Halobacteria</taxon>
        <taxon>Halobacteriales</taxon>
        <taxon>Haloferacaceae</taxon>
        <taxon>Haloferax</taxon>
    </lineage>
</organism>
<dbReference type="PANTHER" id="PTHR43335">
    <property type="entry name" value="ABC TRANSPORTER, ATP-BINDING PROTEIN"/>
    <property type="match status" value="1"/>
</dbReference>
<evidence type="ECO:0000256" key="2">
    <source>
        <dbReference type="ARBA" id="ARBA00022448"/>
    </source>
</evidence>
<keyword evidence="3" id="KW-0547">Nucleotide-binding</keyword>
<keyword evidence="7" id="KW-1185">Reference proteome</keyword>
<evidence type="ECO:0000313" key="7">
    <source>
        <dbReference type="Proteomes" id="UP000011550"/>
    </source>
</evidence>
<keyword evidence="4" id="KW-0067">ATP-binding</keyword>
<dbReference type="Proteomes" id="UP000011550">
    <property type="component" value="Unassembled WGS sequence"/>
</dbReference>
<dbReference type="InterPro" id="IPR027417">
    <property type="entry name" value="P-loop_NTPase"/>
</dbReference>
<feature type="domain" description="Daunorubicin resistance ATP-binding protein DrrA1/2-like C-terminal" evidence="5">
    <location>
        <begin position="84"/>
        <end position="156"/>
    </location>
</feature>